<organism evidence="2 3">
    <name type="scientific">Sinosporangium siamense</name>
    <dbReference type="NCBI Taxonomy" id="1367973"/>
    <lineage>
        <taxon>Bacteria</taxon>
        <taxon>Bacillati</taxon>
        <taxon>Actinomycetota</taxon>
        <taxon>Actinomycetes</taxon>
        <taxon>Streptosporangiales</taxon>
        <taxon>Streptosporangiaceae</taxon>
        <taxon>Sinosporangium</taxon>
    </lineage>
</organism>
<proteinExistence type="predicted"/>
<gene>
    <name evidence="2" type="ORF">Ssi02_30660</name>
</gene>
<evidence type="ECO:0000313" key="2">
    <source>
        <dbReference type="EMBL" id="GII92835.1"/>
    </source>
</evidence>
<dbReference type="PANTHER" id="PTHR43245">
    <property type="entry name" value="BIFUNCTIONAL POLYMYXIN RESISTANCE PROTEIN ARNA"/>
    <property type="match status" value="1"/>
</dbReference>
<protein>
    <submittedName>
        <fullName evidence="2">Epimerase</fullName>
    </submittedName>
</protein>
<dbReference type="InterPro" id="IPR050177">
    <property type="entry name" value="Lipid_A_modif_metabolic_enz"/>
</dbReference>
<dbReference type="RefSeq" id="WP_204025906.1">
    <property type="nucleotide sequence ID" value="NZ_BOOW01000018.1"/>
</dbReference>
<reference evidence="2" key="1">
    <citation type="submission" date="2021-01" db="EMBL/GenBank/DDBJ databases">
        <title>Whole genome shotgun sequence of Sinosporangium siamense NBRC 109515.</title>
        <authorList>
            <person name="Komaki H."/>
            <person name="Tamura T."/>
        </authorList>
    </citation>
    <scope>NUCLEOTIDE SEQUENCE</scope>
    <source>
        <strain evidence="2">NBRC 109515</strain>
    </source>
</reference>
<comment type="caution">
    <text evidence="2">The sequence shown here is derived from an EMBL/GenBank/DDBJ whole genome shotgun (WGS) entry which is preliminary data.</text>
</comment>
<dbReference type="InterPro" id="IPR001509">
    <property type="entry name" value="Epimerase_deHydtase"/>
</dbReference>
<dbReference type="Gene3D" id="3.40.50.720">
    <property type="entry name" value="NAD(P)-binding Rossmann-like Domain"/>
    <property type="match status" value="1"/>
</dbReference>
<dbReference type="AlphaFoldDB" id="A0A919V5B7"/>
<dbReference type="Pfam" id="PF01370">
    <property type="entry name" value="Epimerase"/>
    <property type="match status" value="1"/>
</dbReference>
<dbReference type="InterPro" id="IPR036291">
    <property type="entry name" value="NAD(P)-bd_dom_sf"/>
</dbReference>
<accession>A0A919V5B7</accession>
<sequence>MKILLVGGAGYLGGALTDILADTEHEVRVYDALLYEDDYLKPVPFIRGDVRDRDLLARHLRWADAVVWLAALVGDGACALRPELTRELNLDSVKWLAENFNGRIVFLSTCSVYGASPEVCTEGMATNPLSLYAETKLAAELHLAARDAITFRLGTLYGLGDAYSRIRLDLVVNTMTMRAITERKLHVFGGQQHRPLLHVRDAAQAIVNGLGTRHAGIFNLHSENVRIFDIARRVRDLVPDAVVVTTDAMFEDLRSYRVTSDKAGRLLDFTPRLTVEDGIIELKSLIADRRIKNLEHPRYRNQEYLADHLTVSEAAGRR</sequence>
<dbReference type="SUPFAM" id="SSF51735">
    <property type="entry name" value="NAD(P)-binding Rossmann-fold domains"/>
    <property type="match status" value="1"/>
</dbReference>
<keyword evidence="3" id="KW-1185">Reference proteome</keyword>
<dbReference type="Proteomes" id="UP000606172">
    <property type="component" value="Unassembled WGS sequence"/>
</dbReference>
<dbReference type="PANTHER" id="PTHR43245:SF23">
    <property type="entry name" value="NAD(P)-BINDING DOMAIN-CONTAINING PROTEIN"/>
    <property type="match status" value="1"/>
</dbReference>
<name>A0A919V5B7_9ACTN</name>
<dbReference type="EMBL" id="BOOW01000018">
    <property type="protein sequence ID" value="GII92835.1"/>
    <property type="molecule type" value="Genomic_DNA"/>
</dbReference>
<evidence type="ECO:0000259" key="1">
    <source>
        <dbReference type="Pfam" id="PF01370"/>
    </source>
</evidence>
<dbReference type="CDD" id="cd08946">
    <property type="entry name" value="SDR_e"/>
    <property type="match status" value="1"/>
</dbReference>
<evidence type="ECO:0000313" key="3">
    <source>
        <dbReference type="Proteomes" id="UP000606172"/>
    </source>
</evidence>
<feature type="domain" description="NAD-dependent epimerase/dehydratase" evidence="1">
    <location>
        <begin position="3"/>
        <end position="212"/>
    </location>
</feature>